<dbReference type="HAMAP" id="MF_02245">
    <property type="entry name" value="Adapter_SpxH"/>
    <property type="match status" value="1"/>
</dbReference>
<reference evidence="4 5" key="1">
    <citation type="submission" date="2019-07" db="EMBL/GenBank/DDBJ databases">
        <title>Whole genome shotgun sequence of Marinococcus halophilus NBRC 102359.</title>
        <authorList>
            <person name="Hosoyama A."/>
            <person name="Uohara A."/>
            <person name="Ohji S."/>
            <person name="Ichikawa N."/>
        </authorList>
    </citation>
    <scope>NUCLEOTIDE SEQUENCE [LARGE SCALE GENOMIC DNA]</scope>
    <source>
        <strain evidence="4 5">NBRC 102359</strain>
    </source>
</reference>
<dbReference type="RefSeq" id="WP_094908753.1">
    <property type="nucleotide sequence ID" value="NZ_BJUN01000011.1"/>
</dbReference>
<accession>A0A510Y706</accession>
<protein>
    <recommendedName>
        <fullName evidence="2">ClpXP adapter protein SpxH</fullName>
    </recommendedName>
</protein>
<gene>
    <name evidence="4" type="primary">yjbH</name>
    <name evidence="2" type="synonym">spxH</name>
    <name evidence="4" type="ORF">MHA01_20500</name>
</gene>
<comment type="subunit">
    <text evidence="2">Interacts with Spx.</text>
</comment>
<keyword evidence="1 2" id="KW-0963">Cytoplasm</keyword>
<evidence type="ECO:0000313" key="5">
    <source>
        <dbReference type="Proteomes" id="UP000321051"/>
    </source>
</evidence>
<comment type="caution">
    <text evidence="4">The sequence shown here is derived from an EMBL/GenBank/DDBJ whole genome shotgun (WGS) entry which is preliminary data.</text>
</comment>
<dbReference type="OrthoDB" id="9813770at2"/>
<keyword evidence="5" id="KW-1185">Reference proteome</keyword>
<dbReference type="InterPro" id="IPR036249">
    <property type="entry name" value="Thioredoxin-like_sf"/>
</dbReference>
<dbReference type="EMBL" id="BJUN01000011">
    <property type="protein sequence ID" value="GEK59145.1"/>
    <property type="molecule type" value="Genomic_DNA"/>
</dbReference>
<dbReference type="SUPFAM" id="SSF52833">
    <property type="entry name" value="Thioredoxin-like"/>
    <property type="match status" value="1"/>
</dbReference>
<comment type="function">
    <text evidence="2">Adapter protein required for efficient degradation of Spx by ClpXP under non-stress conditions. Interaction with Spx stabilizes Spx and exposes the C-terminus of Spx for recognition and proteolysis by ClpXP.</text>
</comment>
<evidence type="ECO:0000256" key="2">
    <source>
        <dbReference type="HAMAP-Rule" id="MF_02245"/>
    </source>
</evidence>
<sequence>MSNEHFSFCDDSSGSCSLSQSTSPSLSKKPLELYIFMDPLCPECWAFEPVLKKLLIEYGHYFTPKLLLTSNIECWSEEKQKPLKEDTKKEMSLFYEEVSTWSGMPADGSVWLKHSAPSAYIPALAMKAAEMQGKQLASVFFRNIRENLFLHGRDISTEQTLVQIAEATGLDIEEFQRDIHSACTRKALNCDIRTSREMEVDQAPTFVFFNDHVEDGGLKVSGLYPYQVYEEILSDMLGHVPDPKPSHSLKLEDFLARYPRITTKEISVVFDWSEKEAEKQLKQLVLMRKMKHVPLKNGAYWEYTPSFT</sequence>
<dbReference type="STRING" id="1371.GCA_900166605_02144"/>
<comment type="similarity">
    <text evidence="2">Belongs to the SpxH family.</text>
</comment>
<dbReference type="Gene3D" id="3.40.30.10">
    <property type="entry name" value="Glutaredoxin"/>
    <property type="match status" value="1"/>
</dbReference>
<dbReference type="PANTHER" id="PTHR13887">
    <property type="entry name" value="GLUTATHIONE S-TRANSFERASE KAPPA"/>
    <property type="match status" value="1"/>
</dbReference>
<feature type="region of interest" description="Disordered" evidence="3">
    <location>
        <begin position="1"/>
        <end position="25"/>
    </location>
</feature>
<dbReference type="CDD" id="cd03025">
    <property type="entry name" value="DsbA_FrnE_like"/>
    <property type="match status" value="1"/>
</dbReference>
<comment type="subcellular location">
    <subcellularLocation>
        <location evidence="2">Cytoplasm</location>
    </subcellularLocation>
</comment>
<dbReference type="GO" id="GO:0005737">
    <property type="term" value="C:cytoplasm"/>
    <property type="evidence" value="ECO:0007669"/>
    <property type="project" value="UniProtKB-SubCell"/>
</dbReference>
<evidence type="ECO:0000256" key="1">
    <source>
        <dbReference type="ARBA" id="ARBA00022490"/>
    </source>
</evidence>
<feature type="compositionally biased region" description="Low complexity" evidence="3">
    <location>
        <begin position="9"/>
        <end position="25"/>
    </location>
</feature>
<dbReference type="AlphaFoldDB" id="A0A510Y706"/>
<dbReference type="InterPro" id="IPR046404">
    <property type="entry name" value="Adapter_SpxH"/>
</dbReference>
<evidence type="ECO:0000313" key="4">
    <source>
        <dbReference type="EMBL" id="GEK59145.1"/>
    </source>
</evidence>
<evidence type="ECO:0000256" key="3">
    <source>
        <dbReference type="SAM" id="MobiDB-lite"/>
    </source>
</evidence>
<dbReference type="Proteomes" id="UP000321051">
    <property type="component" value="Unassembled WGS sequence"/>
</dbReference>
<dbReference type="Pfam" id="PF13743">
    <property type="entry name" value="Thioredoxin_5"/>
    <property type="match status" value="1"/>
</dbReference>
<organism evidence="4 5">
    <name type="scientific">Marinococcus halophilus</name>
    <dbReference type="NCBI Taxonomy" id="1371"/>
    <lineage>
        <taxon>Bacteria</taxon>
        <taxon>Bacillati</taxon>
        <taxon>Bacillota</taxon>
        <taxon>Bacilli</taxon>
        <taxon>Bacillales</taxon>
        <taxon>Bacillaceae</taxon>
        <taxon>Marinococcus</taxon>
    </lineage>
</organism>
<dbReference type="PANTHER" id="PTHR13887:SF47">
    <property type="entry name" value="CLPXP ADAPTER PROTEIN SPXH"/>
    <property type="match status" value="1"/>
</dbReference>
<name>A0A510Y706_MARHA</name>
<proteinExistence type="inferred from homology"/>